<evidence type="ECO:0000313" key="3">
    <source>
        <dbReference type="Proteomes" id="UP000236161"/>
    </source>
</evidence>
<evidence type="ECO:0000313" key="2">
    <source>
        <dbReference type="EMBL" id="PKA62368.1"/>
    </source>
</evidence>
<organism evidence="2 3">
    <name type="scientific">Apostasia shenzhenica</name>
    <dbReference type="NCBI Taxonomy" id="1088818"/>
    <lineage>
        <taxon>Eukaryota</taxon>
        <taxon>Viridiplantae</taxon>
        <taxon>Streptophyta</taxon>
        <taxon>Embryophyta</taxon>
        <taxon>Tracheophyta</taxon>
        <taxon>Spermatophyta</taxon>
        <taxon>Magnoliopsida</taxon>
        <taxon>Liliopsida</taxon>
        <taxon>Asparagales</taxon>
        <taxon>Orchidaceae</taxon>
        <taxon>Apostasioideae</taxon>
        <taxon>Apostasia</taxon>
    </lineage>
</organism>
<feature type="region of interest" description="Disordered" evidence="1">
    <location>
        <begin position="463"/>
        <end position="489"/>
    </location>
</feature>
<dbReference type="STRING" id="1088818.A0A2I0B3K7"/>
<dbReference type="EMBL" id="KZ451917">
    <property type="protein sequence ID" value="PKA62368.1"/>
    <property type="molecule type" value="Genomic_DNA"/>
</dbReference>
<feature type="compositionally biased region" description="Polar residues" evidence="1">
    <location>
        <begin position="165"/>
        <end position="191"/>
    </location>
</feature>
<feature type="region of interest" description="Disordered" evidence="1">
    <location>
        <begin position="345"/>
        <end position="376"/>
    </location>
</feature>
<proteinExistence type="predicted"/>
<sequence>MAGSTRAELASGSLDGSNFSAGYPNGPRGAYSSPNLERPGSFRESLDSRMMVSGPAASRNASTSEIPPLSQFLLLEPFSTSELNLKYSRQGELRRALGVSVEEHSFGSLQSKCLPPIASEELKRFRTSVQETSSRARERAKLLQESMVKLDKYRNIVMKRRQRNEGPSSEKSGSSNLLKMGNQINQNSTDMASPRFDERTKNAVPNKRVRSSMAEVRVCIFLSWRHHFSEVFTSPMLDGRNTIQSRQAAMLEKDKSMLFDKDKTTLRACNGSTMLTEDKMHGLPTGGDGWEKKLKRKRSFGTVASRVLDGDRELKQSIQQKTNIDPRSRPPDGLGFRAGSATGIIGNSKLDNNPQFSGGNTRILPRNDTENCSVSGDRRERVIGPDKERTVAKGNKLGIREDAHLGSQSPLSKGKASRAPRSGSSTMVNTPNFPRLSGGIEGWEQSSCLNKVQSLTGAINRKRPLSAGSASPPVAQWVGQRPQKMSRTRRVNVVSPVSNFDDTQASPEGFAISDMGTRVPSVDSGGSLNSRGVANGNHQLKIKVESIPSPAALSESEESGILENKREKGPDNGGMEDGAAFLPSRLPAFVPTKKNKLPPREEIGDGVRRQGRSGRVSVQCKASFQLTKEKPENVDSAKPLKSGRPTLEKSESRVGRPPSKKVSERKAYGRPGQSIHGNSELIGESEDDREELLTAVNSARNSCYNACSSSFWKKMEIVFTLIKFSEELDESLSNILNMENHIVDENLCEVAASPSFSMEQITNSNFMGMNKFIERICSSDERQPVKATSGKAEAESWFHKIIPLSQRLLSAFIDDDDNVNFGTEQGDLSLHFSRDYLANGKNTHFDNGLQLELTRPEFEHYPDCNTQKNYPSNVFPCNGFSNCGNFMSSIIQTSTTAHEPLQDNISREENTGPFTEHGQSNSRQFQCADVGFVVTSPYECQFELASLNDRILMELHSIGVYPEMVPDLAEGEDVDIDKVVYDLKVKLFQQVRKKKSVLYKLEKALQGFKEDQERNLEQLAMHKLLEVAYKKLLGGKGSHASSHKSGVSKTSKQLAQSFAKRTLIRCRKFEESGQSCFGEPFLRDALFSVLKCCFDARYFDGITLNNSERNCHQLEMGQFSSIQGFNDPSELPFVRNEQVNRVKKKEALLDDVVTSAASRALLTHCNTVPGAPKLKKTDKDKDQGRDALARNSGTKSGRPTLSSGRGERKTKTKPKQKIAQLSSSGNGLGRVTESNTLASREYSEAINIGGNRIKNEVQPSGNIASDISKEIEDTIFTNLPLNGMSIDELDVADGLGGQGQDIGSWLNVDEDALQDHDLVGLQIPMDDLSELKLNF</sequence>
<protein>
    <submittedName>
        <fullName evidence="2">Uncharacterized protein</fullName>
    </submittedName>
</protein>
<dbReference type="OrthoDB" id="1915143at2759"/>
<feature type="region of interest" description="Disordered" evidence="1">
    <location>
        <begin position="1"/>
        <end position="45"/>
    </location>
</feature>
<dbReference type="PANTHER" id="PTHR31115">
    <property type="entry name" value="OS05G0107300 PROTEIN"/>
    <property type="match status" value="1"/>
</dbReference>
<dbReference type="PANTHER" id="PTHR31115:SF2">
    <property type="entry name" value="OS05G0107300 PROTEIN"/>
    <property type="match status" value="1"/>
</dbReference>
<reference evidence="2 3" key="1">
    <citation type="journal article" date="2017" name="Nature">
        <title>The Apostasia genome and the evolution of orchids.</title>
        <authorList>
            <person name="Zhang G.Q."/>
            <person name="Liu K.W."/>
            <person name="Li Z."/>
            <person name="Lohaus R."/>
            <person name="Hsiao Y.Y."/>
            <person name="Niu S.C."/>
            <person name="Wang J.Y."/>
            <person name="Lin Y.C."/>
            <person name="Xu Q."/>
            <person name="Chen L.J."/>
            <person name="Yoshida K."/>
            <person name="Fujiwara S."/>
            <person name="Wang Z.W."/>
            <person name="Zhang Y.Q."/>
            <person name="Mitsuda N."/>
            <person name="Wang M."/>
            <person name="Liu G.H."/>
            <person name="Pecoraro L."/>
            <person name="Huang H.X."/>
            <person name="Xiao X.J."/>
            <person name="Lin M."/>
            <person name="Wu X.Y."/>
            <person name="Wu W.L."/>
            <person name="Chen Y.Y."/>
            <person name="Chang S.B."/>
            <person name="Sakamoto S."/>
            <person name="Ohme-Takagi M."/>
            <person name="Yagi M."/>
            <person name="Zeng S.J."/>
            <person name="Shen C.Y."/>
            <person name="Yeh C.M."/>
            <person name="Luo Y.B."/>
            <person name="Tsai W.C."/>
            <person name="Van de Peer Y."/>
            <person name="Liu Z.J."/>
        </authorList>
    </citation>
    <scope>NUCLEOTIDE SEQUENCE [LARGE SCALE GENOMIC DNA]</scope>
    <source>
        <strain evidence="3">cv. Shenzhen</strain>
        <tissue evidence="2">Stem</tissue>
    </source>
</reference>
<feature type="compositionally biased region" description="Basic and acidic residues" evidence="1">
    <location>
        <begin position="598"/>
        <end position="608"/>
    </location>
</feature>
<accession>A0A2I0B3K7</accession>
<feature type="region of interest" description="Disordered" evidence="1">
    <location>
        <begin position="157"/>
        <end position="199"/>
    </location>
</feature>
<dbReference type="Proteomes" id="UP000236161">
    <property type="component" value="Unassembled WGS sequence"/>
</dbReference>
<evidence type="ECO:0000256" key="1">
    <source>
        <dbReference type="SAM" id="MobiDB-lite"/>
    </source>
</evidence>
<feature type="region of interest" description="Disordered" evidence="1">
    <location>
        <begin position="393"/>
        <end position="431"/>
    </location>
</feature>
<feature type="compositionally biased region" description="Polar residues" evidence="1">
    <location>
        <begin position="422"/>
        <end position="431"/>
    </location>
</feature>
<feature type="region of interest" description="Disordered" evidence="1">
    <location>
        <begin position="546"/>
        <end position="686"/>
    </location>
</feature>
<keyword evidence="3" id="KW-1185">Reference proteome</keyword>
<name>A0A2I0B3K7_9ASPA</name>
<feature type="compositionally biased region" description="Polar residues" evidence="1">
    <location>
        <begin position="349"/>
        <end position="360"/>
    </location>
</feature>
<feature type="compositionally biased region" description="Basic and acidic residues" evidence="1">
    <location>
        <begin position="1175"/>
        <end position="1188"/>
    </location>
</feature>
<feature type="region of interest" description="Disordered" evidence="1">
    <location>
        <begin position="1168"/>
        <end position="1236"/>
    </location>
</feature>
<gene>
    <name evidence="2" type="ORF">AXF42_Ash009253</name>
</gene>
<feature type="compositionally biased region" description="Polar residues" evidence="1">
    <location>
        <begin position="1191"/>
        <end position="1203"/>
    </location>
</feature>